<dbReference type="EMBL" id="JAVRQU010000014">
    <property type="protein sequence ID" value="KAK5695501.1"/>
    <property type="molecule type" value="Genomic_DNA"/>
</dbReference>
<dbReference type="PANTHER" id="PTHR35332">
    <property type="entry name" value="REGULATION OF ENOLASE PROTEIN 1"/>
    <property type="match status" value="1"/>
</dbReference>
<dbReference type="Proteomes" id="UP001310594">
    <property type="component" value="Unassembled WGS sequence"/>
</dbReference>
<protein>
    <submittedName>
        <fullName evidence="2">Uncharacterized protein</fullName>
    </submittedName>
</protein>
<feature type="signal peptide" evidence="1">
    <location>
        <begin position="1"/>
        <end position="16"/>
    </location>
</feature>
<dbReference type="InterPro" id="IPR009784">
    <property type="entry name" value="DUF1349"/>
</dbReference>
<name>A0AAN7VXY1_9PEZI</name>
<gene>
    <name evidence="2" type="ORF">LTR97_009010</name>
</gene>
<organism evidence="2 3">
    <name type="scientific">Elasticomyces elasticus</name>
    <dbReference type="NCBI Taxonomy" id="574655"/>
    <lineage>
        <taxon>Eukaryota</taxon>
        <taxon>Fungi</taxon>
        <taxon>Dikarya</taxon>
        <taxon>Ascomycota</taxon>
        <taxon>Pezizomycotina</taxon>
        <taxon>Dothideomycetes</taxon>
        <taxon>Dothideomycetidae</taxon>
        <taxon>Mycosphaerellales</taxon>
        <taxon>Teratosphaeriaceae</taxon>
        <taxon>Elasticomyces</taxon>
    </lineage>
</organism>
<proteinExistence type="predicted"/>
<feature type="chain" id="PRO_5042925436" evidence="1">
    <location>
        <begin position="17"/>
        <end position="235"/>
    </location>
</feature>
<dbReference type="PANTHER" id="PTHR35332:SF2">
    <property type="entry name" value="REGULATION OF ENOLASE PROTEIN 1"/>
    <property type="match status" value="1"/>
</dbReference>
<sequence>MYLTALYLISLGLCSATRHHGYGYGHSDLTWSASNGAVLPAAPPTSSNFSILAPPATDLWRPDDLPGSDNFTAPYITTSVQVGKFKSLKATVNVPWRTQFDQGGLLVIMPLSAAEKAAGVKTRWVKGGIEYFEEAPALGVVGTDRFSDWSLAPMPAPPQSQTAATFEAVKNDTTLFIYVVVDGQQQALREVRWAFVGVDEEVELEVGVYAAKPTFDEGFDAGIEVTFSDLVVETC</sequence>
<dbReference type="Gene3D" id="2.60.120.200">
    <property type="match status" value="1"/>
</dbReference>
<comment type="caution">
    <text evidence="2">The sequence shown here is derived from an EMBL/GenBank/DDBJ whole genome shotgun (WGS) entry which is preliminary data.</text>
</comment>
<dbReference type="AlphaFoldDB" id="A0AAN7VXY1"/>
<reference evidence="2" key="1">
    <citation type="submission" date="2023-08" db="EMBL/GenBank/DDBJ databases">
        <title>Black Yeasts Isolated from many extreme environments.</title>
        <authorList>
            <person name="Coleine C."/>
            <person name="Stajich J.E."/>
            <person name="Selbmann L."/>
        </authorList>
    </citation>
    <scope>NUCLEOTIDE SEQUENCE</scope>
    <source>
        <strain evidence="2">CCFEE 5810</strain>
    </source>
</reference>
<accession>A0AAN7VXY1</accession>
<keyword evidence="1" id="KW-0732">Signal</keyword>
<evidence type="ECO:0000313" key="3">
    <source>
        <dbReference type="Proteomes" id="UP001310594"/>
    </source>
</evidence>
<evidence type="ECO:0000256" key="1">
    <source>
        <dbReference type="SAM" id="SignalP"/>
    </source>
</evidence>
<evidence type="ECO:0000313" key="2">
    <source>
        <dbReference type="EMBL" id="KAK5695501.1"/>
    </source>
</evidence>
<dbReference type="Pfam" id="PF07081">
    <property type="entry name" value="DUF1349"/>
    <property type="match status" value="1"/>
</dbReference>